<protein>
    <submittedName>
        <fullName evidence="5">AraC family transcriptional regulator</fullName>
    </submittedName>
</protein>
<evidence type="ECO:0000313" key="6">
    <source>
        <dbReference type="Proteomes" id="UP001500842"/>
    </source>
</evidence>
<evidence type="ECO:0000256" key="1">
    <source>
        <dbReference type="ARBA" id="ARBA00023015"/>
    </source>
</evidence>
<dbReference type="InterPro" id="IPR020449">
    <property type="entry name" value="Tscrpt_reg_AraC-type_HTH"/>
</dbReference>
<keyword evidence="6" id="KW-1185">Reference proteome</keyword>
<gene>
    <name evidence="5" type="ORF">GCM10009788_12600</name>
</gene>
<proteinExistence type="predicted"/>
<dbReference type="PRINTS" id="PR00032">
    <property type="entry name" value="HTHARAC"/>
</dbReference>
<organism evidence="5 6">
    <name type="scientific">Nocardioides humi</name>
    <dbReference type="NCBI Taxonomy" id="449461"/>
    <lineage>
        <taxon>Bacteria</taxon>
        <taxon>Bacillati</taxon>
        <taxon>Actinomycetota</taxon>
        <taxon>Actinomycetes</taxon>
        <taxon>Propionibacteriales</taxon>
        <taxon>Nocardioidaceae</taxon>
        <taxon>Nocardioides</taxon>
    </lineage>
</organism>
<dbReference type="InterPro" id="IPR035418">
    <property type="entry name" value="AraC-bd_2"/>
</dbReference>
<keyword evidence="3" id="KW-0804">Transcription</keyword>
<dbReference type="InterPro" id="IPR009057">
    <property type="entry name" value="Homeodomain-like_sf"/>
</dbReference>
<evidence type="ECO:0000313" key="5">
    <source>
        <dbReference type="EMBL" id="GAA1509728.1"/>
    </source>
</evidence>
<dbReference type="RefSeq" id="WP_141004476.1">
    <property type="nucleotide sequence ID" value="NZ_BAAAOR010000009.1"/>
</dbReference>
<dbReference type="Pfam" id="PF12833">
    <property type="entry name" value="HTH_18"/>
    <property type="match status" value="1"/>
</dbReference>
<dbReference type="InterPro" id="IPR050204">
    <property type="entry name" value="AraC_XylS_family_regulators"/>
</dbReference>
<name>A0ABN2A2N4_9ACTN</name>
<accession>A0ABN2A2N4</accession>
<dbReference type="PANTHER" id="PTHR46796">
    <property type="entry name" value="HTH-TYPE TRANSCRIPTIONAL ACTIVATOR RHAS-RELATED"/>
    <property type="match status" value="1"/>
</dbReference>
<comment type="caution">
    <text evidence="5">The sequence shown here is derived from an EMBL/GenBank/DDBJ whole genome shotgun (WGS) entry which is preliminary data.</text>
</comment>
<evidence type="ECO:0000256" key="2">
    <source>
        <dbReference type="ARBA" id="ARBA00023125"/>
    </source>
</evidence>
<evidence type="ECO:0000259" key="4">
    <source>
        <dbReference type="PROSITE" id="PS01124"/>
    </source>
</evidence>
<evidence type="ECO:0000256" key="3">
    <source>
        <dbReference type="ARBA" id="ARBA00023163"/>
    </source>
</evidence>
<feature type="domain" description="HTH araC/xylS-type" evidence="4">
    <location>
        <begin position="249"/>
        <end position="351"/>
    </location>
</feature>
<keyword evidence="2" id="KW-0238">DNA-binding</keyword>
<dbReference type="SMART" id="SM00342">
    <property type="entry name" value="HTH_ARAC"/>
    <property type="match status" value="1"/>
</dbReference>
<dbReference type="PROSITE" id="PS01124">
    <property type="entry name" value="HTH_ARAC_FAMILY_2"/>
    <property type="match status" value="1"/>
</dbReference>
<keyword evidence="1" id="KW-0805">Transcription regulation</keyword>
<dbReference type="InterPro" id="IPR018060">
    <property type="entry name" value="HTH_AraC"/>
</dbReference>
<dbReference type="EMBL" id="BAAAOR010000009">
    <property type="protein sequence ID" value="GAA1509728.1"/>
    <property type="molecule type" value="Genomic_DNA"/>
</dbReference>
<sequence length="351" mass="38815">MARLAKLGFINTSKTTGPVRRRIRSRGVPTALAGAEVFCTDEAATAEQMVGYLLGQHRLSVTSGDAPFQASMHAVRLRDVTMAYLDYQHPARLEFAETGNHYTVLMPTSGTAEARYNGTAATGLTYQGLVVNPHTRLFLSLAYDTPLLIIRIEVQALERQLSRMLGRSLDKQVLFEPEMNMTTDPAVRWHGSLQLLSSEVMTPNSLVQQGIGAGPIEELIISSLLWVQQSNVHSSLADVSQTGGRAAVRAAVAYIEEHLADPITLRDIARHTSRSARAIQQAFADDLRTTPMNYVRDRRLERARNQLADALPSDGITVTEVAERWGFNHLGNFSAAYRKRFGESPSQTLRR</sequence>
<dbReference type="Gene3D" id="1.10.10.60">
    <property type="entry name" value="Homeodomain-like"/>
    <property type="match status" value="1"/>
</dbReference>
<dbReference type="PANTHER" id="PTHR46796:SF12">
    <property type="entry name" value="HTH-TYPE DNA-BINDING TRANSCRIPTIONAL ACTIVATOR EUTR"/>
    <property type="match status" value="1"/>
</dbReference>
<dbReference type="SUPFAM" id="SSF46689">
    <property type="entry name" value="Homeodomain-like"/>
    <property type="match status" value="2"/>
</dbReference>
<dbReference type="Proteomes" id="UP001500842">
    <property type="component" value="Unassembled WGS sequence"/>
</dbReference>
<dbReference type="Pfam" id="PF14525">
    <property type="entry name" value="AraC_binding_2"/>
    <property type="match status" value="1"/>
</dbReference>
<reference evidence="5 6" key="1">
    <citation type="journal article" date="2019" name="Int. J. Syst. Evol. Microbiol.">
        <title>The Global Catalogue of Microorganisms (GCM) 10K type strain sequencing project: providing services to taxonomists for standard genome sequencing and annotation.</title>
        <authorList>
            <consortium name="The Broad Institute Genomics Platform"/>
            <consortium name="The Broad Institute Genome Sequencing Center for Infectious Disease"/>
            <person name="Wu L."/>
            <person name="Ma J."/>
        </authorList>
    </citation>
    <scope>NUCLEOTIDE SEQUENCE [LARGE SCALE GENOMIC DNA]</scope>
    <source>
        <strain evidence="5 6">JCM 14942</strain>
    </source>
</reference>